<protein>
    <recommendedName>
        <fullName evidence="1">DUF5817 domain-containing protein</fullName>
    </recommendedName>
</protein>
<dbReference type="Pfam" id="PF19134">
    <property type="entry name" value="DUF5817"/>
    <property type="match status" value="1"/>
</dbReference>
<organism evidence="2 3">
    <name type="scientific">Methanolapillus africanus</name>
    <dbReference type="NCBI Taxonomy" id="3028297"/>
    <lineage>
        <taxon>Archaea</taxon>
        <taxon>Methanobacteriati</taxon>
        <taxon>Methanobacteriota</taxon>
        <taxon>Stenosarchaea group</taxon>
        <taxon>Methanomicrobia</taxon>
        <taxon>Methanosarcinales</taxon>
        <taxon>Methanosarcinaceae</taxon>
        <taxon>Methanolapillus</taxon>
    </lineage>
</organism>
<dbReference type="Gene3D" id="3.90.820.10">
    <property type="entry name" value="Structural Genomics, Unknown Function 30-nov-00 1gh9 Mol_id"/>
    <property type="match status" value="1"/>
</dbReference>
<gene>
    <name evidence="2" type="ORF">MsAg5_18070</name>
</gene>
<evidence type="ECO:0000313" key="3">
    <source>
        <dbReference type="Proteomes" id="UP001271789"/>
    </source>
</evidence>
<dbReference type="Proteomes" id="UP001271789">
    <property type="component" value="Unassembled WGS sequence"/>
</dbReference>
<evidence type="ECO:0000259" key="1">
    <source>
        <dbReference type="Pfam" id="PF19134"/>
    </source>
</evidence>
<dbReference type="AlphaFoldDB" id="A0AAE4MLQ6"/>
<reference evidence="2" key="1">
    <citation type="submission" date="2023-06" db="EMBL/GenBank/DDBJ databases">
        <title>Genome sequence of Methanosarcinaceae archaeon Ag5.</title>
        <authorList>
            <person name="Protasov E."/>
            <person name="Platt K."/>
            <person name="Poehlein A."/>
            <person name="Daniel R."/>
            <person name="Brune A."/>
        </authorList>
    </citation>
    <scope>NUCLEOTIDE SEQUENCE</scope>
    <source>
        <strain evidence="2">Ag5</strain>
    </source>
</reference>
<proteinExistence type="predicted"/>
<dbReference type="EMBL" id="JAWDKD010000033">
    <property type="protein sequence ID" value="MDV0447887.1"/>
    <property type="molecule type" value="Genomic_DNA"/>
</dbReference>
<keyword evidence="3" id="KW-1185">Reference proteome</keyword>
<comment type="caution">
    <text evidence="2">The sequence shown here is derived from an EMBL/GenBank/DDBJ whole genome shotgun (WGS) entry which is preliminary data.</text>
</comment>
<dbReference type="InterPro" id="IPR043855">
    <property type="entry name" value="DUF5817"/>
</dbReference>
<sequence>MYLVFVCPKCERNAQLLEPGHKTTRCQRCNSIIQTKSLRILGAFEDREDAVLLRAQLQAELANQPDGVPVQRKEDGTLYQANYHAFETKEPPKTKPKKADEIICAVLREKGPLIVADCEYYCKEKGLEPEKFQEMLQKLILKGDVYRPDKGIVALVP</sequence>
<name>A0AAE4MLQ6_9EURY</name>
<dbReference type="RefSeq" id="WP_338100338.1">
    <property type="nucleotide sequence ID" value="NZ_JAWDKD010000033.1"/>
</dbReference>
<accession>A0AAE4MLQ6</accession>
<feature type="domain" description="DUF5817" evidence="1">
    <location>
        <begin position="2"/>
        <end position="59"/>
    </location>
</feature>
<evidence type="ECO:0000313" key="2">
    <source>
        <dbReference type="EMBL" id="MDV0447887.1"/>
    </source>
</evidence>